<accession>A0ABY1Q8A0</accession>
<proteinExistence type="predicted"/>
<keyword evidence="2" id="KW-1185">Reference proteome</keyword>
<comment type="caution">
    <text evidence="1">The sequence shown here is derived from an EMBL/GenBank/DDBJ whole genome shotgun (WGS) entry which is preliminary data.</text>
</comment>
<dbReference type="Proteomes" id="UP001158049">
    <property type="component" value="Unassembled WGS sequence"/>
</dbReference>
<dbReference type="EMBL" id="FXUL01000008">
    <property type="protein sequence ID" value="SMP62032.1"/>
    <property type="molecule type" value="Genomic_DNA"/>
</dbReference>
<name>A0ABY1Q8A0_9BURK</name>
<evidence type="ECO:0008006" key="3">
    <source>
        <dbReference type="Google" id="ProtNLM"/>
    </source>
</evidence>
<reference evidence="1 2" key="1">
    <citation type="submission" date="2017-05" db="EMBL/GenBank/DDBJ databases">
        <authorList>
            <person name="Varghese N."/>
            <person name="Submissions S."/>
        </authorList>
    </citation>
    <scope>NUCLEOTIDE SEQUENCE [LARGE SCALE GENOMIC DNA]</scope>
    <source>
        <strain evidence="1 2">DSM 26001</strain>
    </source>
</reference>
<sequence length="222" mass="23264">MRACRPGPSAQRRVLRVAGMLAIVIAGSAPDAIAQKARPEDTLKSATDTANKIREATGGKPAAKPVPSGNPCAILSSSDVQKAFPGAKAGERSTRLEQYGITECSWKGPAGQVVLAVQESMSEGTVKDDVMGMAMGFTDPLKANSTSNVRFESFSGLGYPAMGFVEKADPARSILGDGALLIMRDGQRTISLGSAELPQRDRAAALKVLDDLGKSAAKRFKQ</sequence>
<gene>
    <name evidence="1" type="ORF">SAMN06295970_10815</name>
</gene>
<organism evidence="1 2">
    <name type="scientific">Noviherbaspirillum suwonense</name>
    <dbReference type="NCBI Taxonomy" id="1224511"/>
    <lineage>
        <taxon>Bacteria</taxon>
        <taxon>Pseudomonadati</taxon>
        <taxon>Pseudomonadota</taxon>
        <taxon>Betaproteobacteria</taxon>
        <taxon>Burkholderiales</taxon>
        <taxon>Oxalobacteraceae</taxon>
        <taxon>Noviherbaspirillum</taxon>
    </lineage>
</organism>
<evidence type="ECO:0000313" key="2">
    <source>
        <dbReference type="Proteomes" id="UP001158049"/>
    </source>
</evidence>
<protein>
    <recommendedName>
        <fullName evidence="3">DUF3558 domain-containing protein</fullName>
    </recommendedName>
</protein>
<evidence type="ECO:0000313" key="1">
    <source>
        <dbReference type="EMBL" id="SMP62032.1"/>
    </source>
</evidence>